<dbReference type="EMBL" id="JBHUEO010000002">
    <property type="protein sequence ID" value="MFD1705256.1"/>
    <property type="molecule type" value="Genomic_DNA"/>
</dbReference>
<dbReference type="Proteomes" id="UP001597301">
    <property type="component" value="Unassembled WGS sequence"/>
</dbReference>
<gene>
    <name evidence="1" type="ORF">ACFSCZ_00640</name>
</gene>
<keyword evidence="2" id="KW-1185">Reference proteome</keyword>
<proteinExistence type="predicted"/>
<dbReference type="RefSeq" id="WP_380771517.1">
    <property type="nucleotide sequence ID" value="NZ_JBHUEO010000002.1"/>
</dbReference>
<organism evidence="1 2">
    <name type="scientific">Siminovitchia sediminis</name>
    <dbReference type="NCBI Taxonomy" id="1274353"/>
    <lineage>
        <taxon>Bacteria</taxon>
        <taxon>Bacillati</taxon>
        <taxon>Bacillota</taxon>
        <taxon>Bacilli</taxon>
        <taxon>Bacillales</taxon>
        <taxon>Bacillaceae</taxon>
        <taxon>Siminovitchia</taxon>
    </lineage>
</organism>
<comment type="caution">
    <text evidence="1">The sequence shown here is derived from an EMBL/GenBank/DDBJ whole genome shotgun (WGS) entry which is preliminary data.</text>
</comment>
<reference evidence="2" key="1">
    <citation type="journal article" date="2019" name="Int. J. Syst. Evol. Microbiol.">
        <title>The Global Catalogue of Microorganisms (GCM) 10K type strain sequencing project: providing services to taxonomists for standard genome sequencing and annotation.</title>
        <authorList>
            <consortium name="The Broad Institute Genomics Platform"/>
            <consortium name="The Broad Institute Genome Sequencing Center for Infectious Disease"/>
            <person name="Wu L."/>
            <person name="Ma J."/>
        </authorList>
    </citation>
    <scope>NUCLEOTIDE SEQUENCE [LARGE SCALE GENOMIC DNA]</scope>
    <source>
        <strain evidence="2">CGMCC 1.12295</strain>
    </source>
</reference>
<accession>A0ABW4KCN2</accession>
<evidence type="ECO:0000313" key="1">
    <source>
        <dbReference type="EMBL" id="MFD1705256.1"/>
    </source>
</evidence>
<evidence type="ECO:0000313" key="2">
    <source>
        <dbReference type="Proteomes" id="UP001597301"/>
    </source>
</evidence>
<sequence>MELSKKFLSNLKNRLLQNEAIERYKGRDGVKNLAIDIGDSLELLEAKEAKYVIEKSYQELVHDVYGDQEMDEKSWKLWIVEGMGNVHKSLQQQVMKNTSVSAQKAKNEIYLDR</sequence>
<name>A0ABW4KCN2_9BACI</name>
<protein>
    <submittedName>
        <fullName evidence="1">Uncharacterized protein</fullName>
    </submittedName>
</protein>